<name>A0A8H7N0C5_BIOOC</name>
<evidence type="ECO:0000313" key="2">
    <source>
        <dbReference type="Proteomes" id="UP000616885"/>
    </source>
</evidence>
<dbReference type="EMBL" id="JADCTT010000020">
    <property type="protein sequence ID" value="KAF9742546.1"/>
    <property type="molecule type" value="Genomic_DNA"/>
</dbReference>
<comment type="caution">
    <text evidence="1">The sequence shown here is derived from an EMBL/GenBank/DDBJ whole genome shotgun (WGS) entry which is preliminary data.</text>
</comment>
<evidence type="ECO:0000313" key="1">
    <source>
        <dbReference type="EMBL" id="KAF9742546.1"/>
    </source>
</evidence>
<dbReference type="Proteomes" id="UP000616885">
    <property type="component" value="Unassembled WGS sequence"/>
</dbReference>
<organism evidence="1 2">
    <name type="scientific">Bionectria ochroleuca</name>
    <name type="common">Gliocladium roseum</name>
    <dbReference type="NCBI Taxonomy" id="29856"/>
    <lineage>
        <taxon>Eukaryota</taxon>
        <taxon>Fungi</taxon>
        <taxon>Dikarya</taxon>
        <taxon>Ascomycota</taxon>
        <taxon>Pezizomycotina</taxon>
        <taxon>Sordariomycetes</taxon>
        <taxon>Hypocreomycetidae</taxon>
        <taxon>Hypocreales</taxon>
        <taxon>Bionectriaceae</taxon>
        <taxon>Clonostachys</taxon>
    </lineage>
</organism>
<dbReference type="AlphaFoldDB" id="A0A8H7N0C5"/>
<gene>
    <name evidence="1" type="ORF">IM811_009199</name>
</gene>
<reference evidence="1" key="1">
    <citation type="submission" date="2020-10" db="EMBL/GenBank/DDBJ databases">
        <title>High-Quality Genome Resource of Clonostachys rosea strain S41 by Oxford Nanopore Long-Read Sequencing.</title>
        <authorList>
            <person name="Wang H."/>
        </authorList>
    </citation>
    <scope>NUCLEOTIDE SEQUENCE</scope>
    <source>
        <strain evidence="1">S41</strain>
    </source>
</reference>
<proteinExistence type="predicted"/>
<protein>
    <submittedName>
        <fullName evidence="1">Uncharacterized protein</fullName>
    </submittedName>
</protein>
<accession>A0A8H7N0C5</accession>
<sequence>MAATSAISQVPADVIAHNLSNLEAIEDLAVAIRSHRIFLNAFNEGPYSIARAIVKSQIPSDATPLVAALLESTRIDHGAGIDISREILDRLTSAISDPNQTTLFYVSKLSLSELAFCSRIYATAESLAYKMAAEVKPIAIQKLDFGCSTLQHLTSTEKARLVRAFLRFQLLCDLFCPPDSACPSSNDGNSEERAMENKLRFFSMYSPWVNEHLMCAFTWLQRILRQAFDELAWHDVDWGRCLSTTVLNQMKTFGSKVFFLEDSGSSATFLVPTHMSHGLVSCDWVVIWYEISNFRLSNSTTDFLTNVSLRPLAYQTWTRRCKTGQRVNCGLSLNEETGRGTRRNRVRVLSVVRS</sequence>